<gene>
    <name evidence="4" type="ORF">CBER1_04473</name>
</gene>
<dbReference type="InterPro" id="IPR000868">
    <property type="entry name" value="Isochorismatase-like_dom"/>
</dbReference>
<keyword evidence="5" id="KW-1185">Reference proteome</keyword>
<comment type="caution">
    <text evidence="4">The sequence shown here is derived from an EMBL/GenBank/DDBJ whole genome shotgun (WGS) entry which is preliminary data.</text>
</comment>
<sequence length="709" mass="76605">MADGVMELRSARPYPYKFRAESTALIIIDMQRDFVDFNGFGQIQCGNDDIFKKVRNIVPRTQKALEAARSLGLYVVHTREGHKPDLSDLPPSKQLRQISAPSGHHTMGIGDQGPMGRLLVRGEYGHDVVDELRPIPGEPVIDKPGKGSMWDTNLHRTLLARGITHLLFAGVTTECCVNTTARECADRGFETCILSDCTDGFDQGFYTSTLDMLCSYDGLFGFVGSSTELLKYAPTLTQTPPTTPPGFSGDVSIAGLRKQYTSGQLRPTDVAKEISARLLSYKEKDSAVWIQVQDPAELLKAAQAVEDRFAGNPLPELYGTFFAVKDNIDVANITTTAACEAYAYVPKENAEVVKAMIDAGAVFVGKSNLDQLATGLSGCRSPYGTPHSVFSSQHISGGSSSGSAIAVGAGLVSFALGTDTAGSGRVPAGYNGIVGHKPTKGTLSAQGMVPACKSLDTITVFATTVEEARKVWLVADQGPDENDPYAKSQQSLALWHADFRGVKTGGFTFGIPPSTALQQCDEWSRKLFAKSVASLERAGGTSREVEWESFECGSNILYDASLVQERIACIGPEFIERNLETLHPTTKELLSAATNSAIKPWEVFRDQHLQAQYTRDAAKVFKEIDVLLVPTTPCHPTIAEMEEDPIGLNAKLGYFTHFANVLDLCGIAVPAGTYQNRSGITLPFGVTLLGASGKDGRIFDIAREFERTA</sequence>
<dbReference type="PANTHER" id="PTHR11895">
    <property type="entry name" value="TRANSAMIDASE"/>
    <property type="match status" value="1"/>
</dbReference>
<dbReference type="Pfam" id="PF01425">
    <property type="entry name" value="Amidase"/>
    <property type="match status" value="1"/>
</dbReference>
<dbReference type="SUPFAM" id="SSF52499">
    <property type="entry name" value="Isochorismatase-like hydrolases"/>
    <property type="match status" value="1"/>
</dbReference>
<reference evidence="5" key="1">
    <citation type="journal article" date="2017" name="bioRxiv">
        <title>Conservation of a gene cluster reveals novel cercosporin biosynthetic mechanisms and extends production to the genus Colletotrichum.</title>
        <authorList>
            <person name="de Jonge R."/>
            <person name="Ebert M.K."/>
            <person name="Huitt-Roehl C.R."/>
            <person name="Pal P."/>
            <person name="Suttle J.C."/>
            <person name="Spanner R.E."/>
            <person name="Neubauer J.D."/>
            <person name="Jurick W.M.II."/>
            <person name="Stott K.A."/>
            <person name="Secor G.A."/>
            <person name="Thomma B.P.H.J."/>
            <person name="Van de Peer Y."/>
            <person name="Townsend C.A."/>
            <person name="Bolton M.D."/>
        </authorList>
    </citation>
    <scope>NUCLEOTIDE SEQUENCE [LARGE SCALE GENOMIC DNA]</scope>
    <source>
        <strain evidence="5">CBS538.71</strain>
    </source>
</reference>
<dbReference type="EMBL" id="PNEN01000438">
    <property type="protein sequence ID" value="PPJ58907.1"/>
    <property type="molecule type" value="Genomic_DNA"/>
</dbReference>
<dbReference type="PANTHER" id="PTHR11895:SF169">
    <property type="entry name" value="GLUTAMYL-TRNA(GLN) AMIDOTRANSFERASE"/>
    <property type="match status" value="1"/>
</dbReference>
<dbReference type="InterPro" id="IPR036928">
    <property type="entry name" value="AS_sf"/>
</dbReference>
<organism evidence="4 5">
    <name type="scientific">Cercospora berteroae</name>
    <dbReference type="NCBI Taxonomy" id="357750"/>
    <lineage>
        <taxon>Eukaryota</taxon>
        <taxon>Fungi</taxon>
        <taxon>Dikarya</taxon>
        <taxon>Ascomycota</taxon>
        <taxon>Pezizomycotina</taxon>
        <taxon>Dothideomycetes</taxon>
        <taxon>Dothideomycetidae</taxon>
        <taxon>Mycosphaerellales</taxon>
        <taxon>Mycosphaerellaceae</taxon>
        <taxon>Cercospora</taxon>
    </lineage>
</organism>
<dbReference type="Proteomes" id="UP000237631">
    <property type="component" value="Unassembled WGS sequence"/>
</dbReference>
<dbReference type="Pfam" id="PF00857">
    <property type="entry name" value="Isochorismatase"/>
    <property type="match status" value="1"/>
</dbReference>
<dbReference type="GO" id="GO:0003824">
    <property type="term" value="F:catalytic activity"/>
    <property type="evidence" value="ECO:0007669"/>
    <property type="project" value="InterPro"/>
</dbReference>
<dbReference type="OrthoDB" id="167809at2759"/>
<feature type="domain" description="Amidase" evidence="3">
    <location>
        <begin position="285"/>
        <end position="698"/>
    </location>
</feature>
<dbReference type="SUPFAM" id="SSF75304">
    <property type="entry name" value="Amidase signature (AS) enzymes"/>
    <property type="match status" value="1"/>
</dbReference>
<dbReference type="Gene3D" id="1.20.58.1700">
    <property type="match status" value="1"/>
</dbReference>
<dbReference type="InterPro" id="IPR036380">
    <property type="entry name" value="Isochorismatase-like_sf"/>
</dbReference>
<proteinExistence type="inferred from homology"/>
<evidence type="ECO:0000259" key="3">
    <source>
        <dbReference type="Pfam" id="PF01425"/>
    </source>
</evidence>
<dbReference type="CDD" id="cd00431">
    <property type="entry name" value="cysteine_hydrolases"/>
    <property type="match status" value="1"/>
</dbReference>
<accession>A0A2S6CGQ8</accession>
<dbReference type="AlphaFoldDB" id="A0A2S6CGQ8"/>
<comment type="similarity">
    <text evidence="1">Belongs to the isochorismatase family.</text>
</comment>
<name>A0A2S6CGQ8_9PEZI</name>
<dbReference type="InterPro" id="IPR023631">
    <property type="entry name" value="Amidase_dom"/>
</dbReference>
<evidence type="ECO:0000313" key="4">
    <source>
        <dbReference type="EMBL" id="PPJ58907.1"/>
    </source>
</evidence>
<evidence type="ECO:0000259" key="2">
    <source>
        <dbReference type="Pfam" id="PF00857"/>
    </source>
</evidence>
<dbReference type="NCBIfam" id="NF006043">
    <property type="entry name" value="PRK08186.1"/>
    <property type="match status" value="1"/>
</dbReference>
<dbReference type="InterPro" id="IPR000120">
    <property type="entry name" value="Amidase"/>
</dbReference>
<dbReference type="STRING" id="357750.A0A2S6CGQ8"/>
<evidence type="ECO:0000256" key="1">
    <source>
        <dbReference type="ARBA" id="ARBA00006336"/>
    </source>
</evidence>
<evidence type="ECO:0000313" key="5">
    <source>
        <dbReference type="Proteomes" id="UP000237631"/>
    </source>
</evidence>
<evidence type="ECO:0008006" key="6">
    <source>
        <dbReference type="Google" id="ProtNLM"/>
    </source>
</evidence>
<protein>
    <recommendedName>
        <fullName evidence="6">Amidase domain-containing protein</fullName>
    </recommendedName>
</protein>
<dbReference type="Gene3D" id="3.40.50.850">
    <property type="entry name" value="Isochorismatase-like"/>
    <property type="match status" value="1"/>
</dbReference>
<dbReference type="Gene3D" id="3.90.1300.10">
    <property type="entry name" value="Amidase signature (AS) domain"/>
    <property type="match status" value="1"/>
</dbReference>
<feature type="domain" description="Isochorismatase-like" evidence="2">
    <location>
        <begin position="23"/>
        <end position="211"/>
    </location>
</feature>